<reference evidence="1" key="1">
    <citation type="submission" date="2022-09" db="EMBL/GenBank/DDBJ databases">
        <title>Complete genome sequence of Rossellomorea vietnamensis strain RL-WG62, a newly isolated PGPR with the potential for plant salinity stress alleviation.</title>
        <authorList>
            <person name="Ren L."/>
            <person name="Wang G."/>
            <person name="Hu H."/>
        </authorList>
    </citation>
    <scope>NUCLEOTIDE SEQUENCE</scope>
    <source>
        <strain evidence="1">RL-WG62</strain>
    </source>
</reference>
<sequence>MSLILIVLFAVILTAFLIVKYYPAFGKKPSGERVFSSPQYSQGSFQNSIPTSMDTSFSASVSMIRDLVKRNANRKPDVDLPRVAFPSFSHPHPVTNVTWFGHSASMLEMDGKRLLLDPMFGSAPSPFPWIGGKRYSRELPFQLDELPSIDAVIFSHDHYDHLDYGTIRKLRTIVKQFFVPIGVGSHLERWGIHPDHIVELDWWEEKEWAGLTLVCTPARHFSGRSLNDRNASLWCSWCISGISSNIFFSGDSGYGPHFKEIGEKYGPFDLTLMECGQYDPRWAPIHMLPEETVQAHIDVNGKWMLPVHWGAFTLSFHAWTDPIERVTKFGEDRNVPIVTPKIGETFLVEGDSFPSSKWWE</sequence>
<evidence type="ECO:0000313" key="2">
    <source>
        <dbReference type="Proteomes" id="UP001064027"/>
    </source>
</evidence>
<protein>
    <submittedName>
        <fullName evidence="1">MBL fold metallo-hydrolase</fullName>
    </submittedName>
</protein>
<organism evidence="1 2">
    <name type="scientific">Rossellomorea vietnamensis</name>
    <dbReference type="NCBI Taxonomy" id="218284"/>
    <lineage>
        <taxon>Bacteria</taxon>
        <taxon>Bacillati</taxon>
        <taxon>Bacillota</taxon>
        <taxon>Bacilli</taxon>
        <taxon>Bacillales</taxon>
        <taxon>Bacillaceae</taxon>
        <taxon>Rossellomorea</taxon>
    </lineage>
</organism>
<gene>
    <name evidence="1" type="ORF">N5C46_18260</name>
</gene>
<dbReference type="Proteomes" id="UP001064027">
    <property type="component" value="Chromosome"/>
</dbReference>
<accession>A0ACD4C4X3</accession>
<evidence type="ECO:0000313" key="1">
    <source>
        <dbReference type="EMBL" id="UXH43588.1"/>
    </source>
</evidence>
<dbReference type="EMBL" id="CP104558">
    <property type="protein sequence ID" value="UXH43588.1"/>
    <property type="molecule type" value="Genomic_DNA"/>
</dbReference>
<name>A0ACD4C4X3_9BACI</name>
<proteinExistence type="predicted"/>
<keyword evidence="2" id="KW-1185">Reference proteome</keyword>